<protein>
    <submittedName>
        <fullName evidence="2">Ubiquione/menaquione biosynthesis methyltransferase-like protein</fullName>
    </submittedName>
</protein>
<dbReference type="InterPro" id="IPR013216">
    <property type="entry name" value="Methyltransf_11"/>
</dbReference>
<dbReference type="AlphaFoldDB" id="A0A0G1KYX3"/>
<keyword evidence="2" id="KW-0808">Transferase</keyword>
<dbReference type="EMBL" id="LCIT01000029">
    <property type="protein sequence ID" value="KKT61547.1"/>
    <property type="molecule type" value="Genomic_DNA"/>
</dbReference>
<evidence type="ECO:0000313" key="3">
    <source>
        <dbReference type="Proteomes" id="UP000033945"/>
    </source>
</evidence>
<reference evidence="2 3" key="1">
    <citation type="journal article" date="2015" name="Nature">
        <title>rRNA introns, odd ribosomes, and small enigmatic genomes across a large radiation of phyla.</title>
        <authorList>
            <person name="Brown C.T."/>
            <person name="Hug L.A."/>
            <person name="Thomas B.C."/>
            <person name="Sharon I."/>
            <person name="Castelle C.J."/>
            <person name="Singh A."/>
            <person name="Wilkins M.J."/>
            <person name="Williams K.H."/>
            <person name="Banfield J.F."/>
        </authorList>
    </citation>
    <scope>NUCLEOTIDE SEQUENCE [LARGE SCALE GENOMIC DNA]</scope>
</reference>
<name>A0A0G1KYX3_9BACT</name>
<dbReference type="GO" id="GO:0008757">
    <property type="term" value="F:S-adenosylmethionine-dependent methyltransferase activity"/>
    <property type="evidence" value="ECO:0007669"/>
    <property type="project" value="InterPro"/>
</dbReference>
<dbReference type="Pfam" id="PF08241">
    <property type="entry name" value="Methyltransf_11"/>
    <property type="match status" value="1"/>
</dbReference>
<dbReference type="SUPFAM" id="SSF53335">
    <property type="entry name" value="S-adenosyl-L-methionine-dependent methyltransferases"/>
    <property type="match status" value="1"/>
</dbReference>
<sequence length="247" mass="28353">MKNKSLNIKKDAYGQEVWAHLNGKESYEVVERDDGFIGLSGGAKAYFAEFKDWPKYQRQAIKFAKGRVLDVGTGAGRVALYLQKKGLRVTAIDNSPLAIKVCKRRGLKNARVLPIEKIGVFAPNTFDSVVMYGNNFGLFGNPKKAKELLRKFHRITAPNALIIAESNDPYKTEDPVHLSYHKLNRKRGRMVGQLKIRIRFKKYISDWFDYLLVSKKEMQDILKGTGWKVRKFVDSEKFMYIAIVEKE</sequence>
<evidence type="ECO:0000259" key="1">
    <source>
        <dbReference type="Pfam" id="PF08241"/>
    </source>
</evidence>
<feature type="domain" description="Methyltransferase type 11" evidence="1">
    <location>
        <begin position="69"/>
        <end position="163"/>
    </location>
</feature>
<dbReference type="Proteomes" id="UP000033945">
    <property type="component" value="Unassembled WGS sequence"/>
</dbReference>
<accession>A0A0G1KYX3</accession>
<dbReference type="Gene3D" id="3.40.50.150">
    <property type="entry name" value="Vaccinia Virus protein VP39"/>
    <property type="match status" value="1"/>
</dbReference>
<gene>
    <name evidence="2" type="ORF">UW55_C0029G0009</name>
</gene>
<proteinExistence type="predicted"/>
<organism evidence="2 3">
    <name type="scientific">Candidatus Giovannonibacteria bacterium GW2011_GWA2_44_26</name>
    <dbReference type="NCBI Taxonomy" id="1618648"/>
    <lineage>
        <taxon>Bacteria</taxon>
        <taxon>Candidatus Giovannoniibacteriota</taxon>
    </lineage>
</organism>
<dbReference type="CDD" id="cd02440">
    <property type="entry name" value="AdoMet_MTases"/>
    <property type="match status" value="1"/>
</dbReference>
<dbReference type="InterPro" id="IPR029063">
    <property type="entry name" value="SAM-dependent_MTases_sf"/>
</dbReference>
<comment type="caution">
    <text evidence="2">The sequence shown here is derived from an EMBL/GenBank/DDBJ whole genome shotgun (WGS) entry which is preliminary data.</text>
</comment>
<keyword evidence="2" id="KW-0489">Methyltransferase</keyword>
<evidence type="ECO:0000313" key="2">
    <source>
        <dbReference type="EMBL" id="KKT61547.1"/>
    </source>
</evidence>
<dbReference type="GO" id="GO:0032259">
    <property type="term" value="P:methylation"/>
    <property type="evidence" value="ECO:0007669"/>
    <property type="project" value="UniProtKB-KW"/>
</dbReference>